<proteinExistence type="predicted"/>
<protein>
    <submittedName>
        <fullName evidence="2">Uncharacterized protein</fullName>
    </submittedName>
</protein>
<gene>
    <name evidence="2" type="ORF">F7725_017544</name>
</gene>
<dbReference type="EMBL" id="JAAKFY010000006">
    <property type="protein sequence ID" value="KAF3856821.1"/>
    <property type="molecule type" value="Genomic_DNA"/>
</dbReference>
<dbReference type="Proteomes" id="UP000518266">
    <property type="component" value="Unassembled WGS sequence"/>
</dbReference>
<accession>A0A7J5Z6M0</accession>
<keyword evidence="3" id="KW-1185">Reference proteome</keyword>
<reference evidence="2 3" key="1">
    <citation type="submission" date="2020-03" db="EMBL/GenBank/DDBJ databases">
        <title>Dissostichus mawsoni Genome sequencing and assembly.</title>
        <authorList>
            <person name="Park H."/>
        </authorList>
    </citation>
    <scope>NUCLEOTIDE SEQUENCE [LARGE SCALE GENOMIC DNA]</scope>
    <source>
        <strain evidence="2">DM0001</strain>
        <tissue evidence="2">Muscle</tissue>
    </source>
</reference>
<sequence length="61" mass="7017">MRVGNIYTITSPVMQLRSKQEQQIAPSCDYGKQQAGRQHHLHHKRLLSSLPFAEEDRASEL</sequence>
<evidence type="ECO:0000256" key="1">
    <source>
        <dbReference type="SAM" id="MobiDB-lite"/>
    </source>
</evidence>
<dbReference type="AlphaFoldDB" id="A0A7J5Z6M0"/>
<organism evidence="2 3">
    <name type="scientific">Dissostichus mawsoni</name>
    <name type="common">Antarctic cod</name>
    <dbReference type="NCBI Taxonomy" id="36200"/>
    <lineage>
        <taxon>Eukaryota</taxon>
        <taxon>Metazoa</taxon>
        <taxon>Chordata</taxon>
        <taxon>Craniata</taxon>
        <taxon>Vertebrata</taxon>
        <taxon>Euteleostomi</taxon>
        <taxon>Actinopterygii</taxon>
        <taxon>Neopterygii</taxon>
        <taxon>Teleostei</taxon>
        <taxon>Neoteleostei</taxon>
        <taxon>Acanthomorphata</taxon>
        <taxon>Eupercaria</taxon>
        <taxon>Perciformes</taxon>
        <taxon>Notothenioidei</taxon>
        <taxon>Nototheniidae</taxon>
        <taxon>Dissostichus</taxon>
    </lineage>
</organism>
<comment type="caution">
    <text evidence="2">The sequence shown here is derived from an EMBL/GenBank/DDBJ whole genome shotgun (WGS) entry which is preliminary data.</text>
</comment>
<feature type="region of interest" description="Disordered" evidence="1">
    <location>
        <begin position="24"/>
        <end position="43"/>
    </location>
</feature>
<evidence type="ECO:0000313" key="3">
    <source>
        <dbReference type="Proteomes" id="UP000518266"/>
    </source>
</evidence>
<name>A0A7J5Z6M0_DISMA</name>
<evidence type="ECO:0000313" key="2">
    <source>
        <dbReference type="EMBL" id="KAF3856821.1"/>
    </source>
</evidence>